<keyword evidence="5 8" id="KW-0812">Transmembrane</keyword>
<dbReference type="PANTHER" id="PTHR42929">
    <property type="entry name" value="INNER MEMBRANE ABC TRANSPORTER PERMEASE PROTEIN YDCU-RELATED-RELATED"/>
    <property type="match status" value="1"/>
</dbReference>
<evidence type="ECO:0000256" key="3">
    <source>
        <dbReference type="ARBA" id="ARBA00022448"/>
    </source>
</evidence>
<dbReference type="PANTHER" id="PTHR42929:SF1">
    <property type="entry name" value="INNER MEMBRANE ABC TRANSPORTER PERMEASE PROTEIN YDCU-RELATED"/>
    <property type="match status" value="1"/>
</dbReference>
<feature type="transmembrane region" description="Helical" evidence="8">
    <location>
        <begin position="51"/>
        <end position="78"/>
    </location>
</feature>
<organism evidence="10 11">
    <name type="scientific">Mogibacterium kristiansenii</name>
    <dbReference type="NCBI Taxonomy" id="2606708"/>
    <lineage>
        <taxon>Bacteria</taxon>
        <taxon>Bacillati</taxon>
        <taxon>Bacillota</taxon>
        <taxon>Clostridia</taxon>
        <taxon>Peptostreptococcales</taxon>
        <taxon>Anaerovoracaceae</taxon>
        <taxon>Mogibacterium</taxon>
    </lineage>
</organism>
<comment type="similarity">
    <text evidence="2">Belongs to the binding-protein-dependent transport system permease family. CysTW subfamily.</text>
</comment>
<dbReference type="Proteomes" id="UP000469424">
    <property type="component" value="Unassembled WGS sequence"/>
</dbReference>
<feature type="transmembrane region" description="Helical" evidence="8">
    <location>
        <begin position="12"/>
        <end position="31"/>
    </location>
</feature>
<sequence>MTFSKKWSAPFIVFVIAGTVIPILSIAYYGFTARGGGITLDNITAMFSANHMQALGLSLLLALVSTLVCLIVAFPMAIVLRDSKFGKQGFTIFVLILPMWMNFLLRTMAWQVLLERAGVINGILQALGLPRQEMMNTPGAVVLGMVYDFLPFMILPIYNAVMKIDSHLIEAAYDLGAGKAYMYRKVILPLCVPGIVSGITMVFIPALTTFVISNMLGGGKVNLIGNIIEQEFTVNSNWYLGSGLSLVMMVFIIISMVLLEKFDKTGEGTFI</sequence>
<dbReference type="EMBL" id="VUNA01000021">
    <property type="protein sequence ID" value="MST71338.1"/>
    <property type="molecule type" value="Genomic_DNA"/>
</dbReference>
<gene>
    <name evidence="10" type="ORF">FYJ65_08470</name>
</gene>
<evidence type="ECO:0000256" key="7">
    <source>
        <dbReference type="ARBA" id="ARBA00023136"/>
    </source>
</evidence>
<keyword evidence="6 8" id="KW-1133">Transmembrane helix</keyword>
<proteinExistence type="inferred from homology"/>
<feature type="transmembrane region" description="Helical" evidence="8">
    <location>
        <begin position="238"/>
        <end position="259"/>
    </location>
</feature>
<evidence type="ECO:0000256" key="1">
    <source>
        <dbReference type="ARBA" id="ARBA00004651"/>
    </source>
</evidence>
<dbReference type="InterPro" id="IPR035906">
    <property type="entry name" value="MetI-like_sf"/>
</dbReference>
<keyword evidence="7 8" id="KW-0472">Membrane</keyword>
<dbReference type="CDD" id="cd06261">
    <property type="entry name" value="TM_PBP2"/>
    <property type="match status" value="1"/>
</dbReference>
<feature type="transmembrane region" description="Helical" evidence="8">
    <location>
        <begin position="186"/>
        <end position="212"/>
    </location>
</feature>
<feature type="transmembrane region" description="Helical" evidence="8">
    <location>
        <begin position="139"/>
        <end position="158"/>
    </location>
</feature>
<protein>
    <submittedName>
        <fullName evidence="10">ABC transporter permease</fullName>
    </submittedName>
</protein>
<dbReference type="Gene3D" id="1.10.3720.10">
    <property type="entry name" value="MetI-like"/>
    <property type="match status" value="1"/>
</dbReference>
<dbReference type="SUPFAM" id="SSF161098">
    <property type="entry name" value="MetI-like"/>
    <property type="match status" value="1"/>
</dbReference>
<name>A0A6N7XJE7_9FIRM</name>
<evidence type="ECO:0000256" key="5">
    <source>
        <dbReference type="ARBA" id="ARBA00022692"/>
    </source>
</evidence>
<feature type="transmembrane region" description="Helical" evidence="8">
    <location>
        <begin position="90"/>
        <end position="109"/>
    </location>
</feature>
<dbReference type="GO" id="GO:0055085">
    <property type="term" value="P:transmembrane transport"/>
    <property type="evidence" value="ECO:0007669"/>
    <property type="project" value="InterPro"/>
</dbReference>
<dbReference type="PROSITE" id="PS50928">
    <property type="entry name" value="ABC_TM1"/>
    <property type="match status" value="1"/>
</dbReference>
<dbReference type="AlphaFoldDB" id="A0A6N7XJE7"/>
<evidence type="ECO:0000256" key="8">
    <source>
        <dbReference type="RuleBase" id="RU363032"/>
    </source>
</evidence>
<keyword evidence="4" id="KW-1003">Cell membrane</keyword>
<keyword evidence="11" id="KW-1185">Reference proteome</keyword>
<evidence type="ECO:0000256" key="4">
    <source>
        <dbReference type="ARBA" id="ARBA00022475"/>
    </source>
</evidence>
<evidence type="ECO:0000313" key="11">
    <source>
        <dbReference type="Proteomes" id="UP000469424"/>
    </source>
</evidence>
<evidence type="ECO:0000256" key="2">
    <source>
        <dbReference type="ARBA" id="ARBA00007069"/>
    </source>
</evidence>
<comment type="subcellular location">
    <subcellularLocation>
        <location evidence="1 8">Cell membrane</location>
        <topology evidence="1 8">Multi-pass membrane protein</topology>
    </subcellularLocation>
</comment>
<feature type="domain" description="ABC transmembrane type-1" evidence="9">
    <location>
        <begin position="55"/>
        <end position="259"/>
    </location>
</feature>
<accession>A0A6N7XJE7</accession>
<evidence type="ECO:0000256" key="6">
    <source>
        <dbReference type="ARBA" id="ARBA00022989"/>
    </source>
</evidence>
<evidence type="ECO:0000259" key="9">
    <source>
        <dbReference type="PROSITE" id="PS50928"/>
    </source>
</evidence>
<dbReference type="Pfam" id="PF00528">
    <property type="entry name" value="BPD_transp_1"/>
    <property type="match status" value="1"/>
</dbReference>
<reference evidence="10 11" key="1">
    <citation type="submission" date="2019-08" db="EMBL/GenBank/DDBJ databases">
        <title>In-depth cultivation of the pig gut microbiome towards novel bacterial diversity and tailored functional studies.</title>
        <authorList>
            <person name="Wylensek D."/>
            <person name="Hitch T.C.A."/>
            <person name="Clavel T."/>
        </authorList>
    </citation>
    <scope>NUCLEOTIDE SEQUENCE [LARGE SCALE GENOMIC DNA]</scope>
    <source>
        <strain evidence="10 11">WCA-MUC-591-APC-4B</strain>
    </source>
</reference>
<dbReference type="GO" id="GO:0005886">
    <property type="term" value="C:plasma membrane"/>
    <property type="evidence" value="ECO:0007669"/>
    <property type="project" value="UniProtKB-SubCell"/>
</dbReference>
<dbReference type="InterPro" id="IPR000515">
    <property type="entry name" value="MetI-like"/>
</dbReference>
<comment type="caution">
    <text evidence="10">The sequence shown here is derived from an EMBL/GenBank/DDBJ whole genome shotgun (WGS) entry which is preliminary data.</text>
</comment>
<keyword evidence="3 8" id="KW-0813">Transport</keyword>
<evidence type="ECO:0000313" key="10">
    <source>
        <dbReference type="EMBL" id="MST71338.1"/>
    </source>
</evidence>